<dbReference type="Proteomes" id="UP000475862">
    <property type="component" value="Unassembled WGS sequence"/>
</dbReference>
<feature type="compositionally biased region" description="Polar residues" evidence="1">
    <location>
        <begin position="1"/>
        <end position="15"/>
    </location>
</feature>
<feature type="region of interest" description="Disordered" evidence="1">
    <location>
        <begin position="1"/>
        <end position="61"/>
    </location>
</feature>
<evidence type="ECO:0000313" key="3">
    <source>
        <dbReference type="Proteomes" id="UP000475862"/>
    </source>
</evidence>
<dbReference type="EMBL" id="VYZN01000007">
    <property type="protein sequence ID" value="KAE9543675.1"/>
    <property type="molecule type" value="Genomic_DNA"/>
</dbReference>
<comment type="caution">
    <text evidence="2">The sequence shown here is derived from an EMBL/GenBank/DDBJ whole genome shotgun (WGS) entry which is preliminary data.</text>
</comment>
<keyword evidence="3" id="KW-1185">Reference proteome</keyword>
<evidence type="ECO:0008006" key="4">
    <source>
        <dbReference type="Google" id="ProtNLM"/>
    </source>
</evidence>
<name>A0A6G0U3J0_APHGL</name>
<organism evidence="2 3">
    <name type="scientific">Aphis glycines</name>
    <name type="common">Soybean aphid</name>
    <dbReference type="NCBI Taxonomy" id="307491"/>
    <lineage>
        <taxon>Eukaryota</taxon>
        <taxon>Metazoa</taxon>
        <taxon>Ecdysozoa</taxon>
        <taxon>Arthropoda</taxon>
        <taxon>Hexapoda</taxon>
        <taxon>Insecta</taxon>
        <taxon>Pterygota</taxon>
        <taxon>Neoptera</taxon>
        <taxon>Paraneoptera</taxon>
        <taxon>Hemiptera</taxon>
        <taxon>Sternorrhyncha</taxon>
        <taxon>Aphidomorpha</taxon>
        <taxon>Aphidoidea</taxon>
        <taxon>Aphididae</taxon>
        <taxon>Aphidini</taxon>
        <taxon>Aphis</taxon>
        <taxon>Aphis</taxon>
    </lineage>
</organism>
<gene>
    <name evidence="2" type="ORF">AGLY_002071</name>
</gene>
<evidence type="ECO:0000313" key="2">
    <source>
        <dbReference type="EMBL" id="KAE9543675.1"/>
    </source>
</evidence>
<dbReference type="AlphaFoldDB" id="A0A6G0U3J0"/>
<dbReference type="OrthoDB" id="8195619at2759"/>
<protein>
    <recommendedName>
        <fullName evidence="4">BESS domain-containing protein</fullName>
    </recommendedName>
</protein>
<reference evidence="2 3" key="1">
    <citation type="submission" date="2019-08" db="EMBL/GenBank/DDBJ databases">
        <title>The genome of the soybean aphid Biotype 1, its phylome, world population structure and adaptation to the North American continent.</title>
        <authorList>
            <person name="Giordano R."/>
            <person name="Donthu R.K."/>
            <person name="Hernandez A.G."/>
            <person name="Wright C.L."/>
            <person name="Zimin A.V."/>
        </authorList>
    </citation>
    <scope>NUCLEOTIDE SEQUENCE [LARGE SCALE GENOMIC DNA]</scope>
    <source>
        <tissue evidence="2">Whole aphids</tissue>
    </source>
</reference>
<evidence type="ECO:0000256" key="1">
    <source>
        <dbReference type="SAM" id="MobiDB-lite"/>
    </source>
</evidence>
<proteinExistence type="predicted"/>
<sequence>MLTNLSQCSNEVESNTIEEIEKEGSIRGSRNDFQIDEPIGRSRPSPTKMKPPPVKKNKKQTVPDIAIAIEQLDKIAQSAYEEKAYDQFGKYVAYELRQLPQRQAILLQSEIQSCITRIRLSSLEPLPQQYHQQPLPYTEQLHVNVASPSTSSSSISNYTSTPRVNEEYDMLSQAIINSFSDNDQ</sequence>
<accession>A0A6G0U3J0</accession>